<dbReference type="Pfam" id="PF12631">
    <property type="entry name" value="MnmE_helical"/>
    <property type="match status" value="1"/>
</dbReference>
<reference evidence="2 3" key="1">
    <citation type="journal article" date="2018" name="Front. Microbiol.">
        <title>Discovery of Phloeophagus Beetles as a Source of Pseudomonas Strains That Produce Potentially New Bioactive Substances and Description of Pseudomonas bohemica sp. nov.</title>
        <authorList>
            <person name="Saati-Santamaria Z."/>
            <person name="Lopez-Mondejar R."/>
            <person name="Jimenez-Gomez A."/>
            <person name="Diez-Mendez A."/>
            <person name="Vetrovsky T."/>
            <person name="Igual J.M."/>
            <person name="Velazquez E."/>
            <person name="Kolarik M."/>
            <person name="Rivas R."/>
            <person name="Garcia-Fraile P."/>
        </authorList>
    </citation>
    <scope>NUCLEOTIDE SEQUENCE [LARGE SCALE GENOMIC DNA]</scope>
    <source>
        <strain evidence="2 3">A2-NA13</strain>
    </source>
</reference>
<evidence type="ECO:0000259" key="1">
    <source>
        <dbReference type="Pfam" id="PF12631"/>
    </source>
</evidence>
<keyword evidence="3" id="KW-1185">Reference proteome</keyword>
<accession>A0A3L8CVE5</accession>
<dbReference type="AlphaFoldDB" id="A0A3L8CVE5"/>
<dbReference type="EMBL" id="PEGB01000001">
    <property type="protein sequence ID" value="RLU12245.1"/>
    <property type="molecule type" value="Genomic_DNA"/>
</dbReference>
<evidence type="ECO:0000313" key="2">
    <source>
        <dbReference type="EMBL" id="RLU12245.1"/>
    </source>
</evidence>
<sequence>GELLAEDLRQAQHSLGEITGAFSSDDLLGRIFSSFCIGK</sequence>
<proteinExistence type="predicted"/>
<dbReference type="Proteomes" id="UP000282140">
    <property type="component" value="Unassembled WGS sequence"/>
</dbReference>
<feature type="non-terminal residue" evidence="2">
    <location>
        <position position="1"/>
    </location>
</feature>
<dbReference type="InterPro" id="IPR025867">
    <property type="entry name" value="MnmE_helical"/>
</dbReference>
<comment type="caution">
    <text evidence="2">The sequence shown here is derived from an EMBL/GenBank/DDBJ whole genome shotgun (WGS) entry which is preliminary data.</text>
</comment>
<gene>
    <name evidence="2" type="ORF">CS078_00655</name>
</gene>
<name>A0A3L8CVE5_9PSED</name>
<evidence type="ECO:0000313" key="3">
    <source>
        <dbReference type="Proteomes" id="UP000282140"/>
    </source>
</evidence>
<dbReference type="SUPFAM" id="SSF116878">
    <property type="entry name" value="TrmE connector domain"/>
    <property type="match status" value="1"/>
</dbReference>
<dbReference type="RefSeq" id="WP_220702586.1">
    <property type="nucleotide sequence ID" value="NZ_PEGB01000001.1"/>
</dbReference>
<organism evidence="2 3">
    <name type="scientific">Pseudomonas prosekii</name>
    <dbReference type="NCBI Taxonomy" id="1148509"/>
    <lineage>
        <taxon>Bacteria</taxon>
        <taxon>Pseudomonadati</taxon>
        <taxon>Pseudomonadota</taxon>
        <taxon>Gammaproteobacteria</taxon>
        <taxon>Pseudomonadales</taxon>
        <taxon>Pseudomonadaceae</taxon>
        <taxon>Pseudomonas</taxon>
    </lineage>
</organism>
<dbReference type="Gene3D" id="1.20.120.430">
    <property type="entry name" value="tRNA modification GTPase MnmE domain 2"/>
    <property type="match status" value="1"/>
</dbReference>
<dbReference type="InterPro" id="IPR027368">
    <property type="entry name" value="MnmE_dom2"/>
</dbReference>
<protein>
    <recommendedName>
        <fullName evidence="1">MnmE helical domain-containing protein</fullName>
    </recommendedName>
</protein>
<feature type="domain" description="MnmE helical" evidence="1">
    <location>
        <begin position="2"/>
        <end position="36"/>
    </location>
</feature>